<sequence length="96" mass="11310">MFPQRPQNQHNHETNKKNRHNHETNKKNNNNTITKPTKQNRVKNPFWSFLFFFFFVNVNNCMESRIPHRGEVSEECSREGGGARPLLNSVSRSVVQ</sequence>
<dbReference type="AlphaFoldDB" id="A0A0E9X242"/>
<proteinExistence type="predicted"/>
<name>A0A0E9X242_ANGAN</name>
<feature type="region of interest" description="Disordered" evidence="1">
    <location>
        <begin position="70"/>
        <end position="96"/>
    </location>
</feature>
<evidence type="ECO:0000313" key="2">
    <source>
        <dbReference type="EMBL" id="JAH96664.1"/>
    </source>
</evidence>
<organism evidence="2">
    <name type="scientific">Anguilla anguilla</name>
    <name type="common">European freshwater eel</name>
    <name type="synonym">Muraena anguilla</name>
    <dbReference type="NCBI Taxonomy" id="7936"/>
    <lineage>
        <taxon>Eukaryota</taxon>
        <taxon>Metazoa</taxon>
        <taxon>Chordata</taxon>
        <taxon>Craniata</taxon>
        <taxon>Vertebrata</taxon>
        <taxon>Euteleostomi</taxon>
        <taxon>Actinopterygii</taxon>
        <taxon>Neopterygii</taxon>
        <taxon>Teleostei</taxon>
        <taxon>Anguilliformes</taxon>
        <taxon>Anguillidae</taxon>
        <taxon>Anguilla</taxon>
    </lineage>
</organism>
<reference evidence="2" key="1">
    <citation type="submission" date="2014-11" db="EMBL/GenBank/DDBJ databases">
        <authorList>
            <person name="Amaro Gonzalez C."/>
        </authorList>
    </citation>
    <scope>NUCLEOTIDE SEQUENCE</scope>
</reference>
<evidence type="ECO:0000256" key="1">
    <source>
        <dbReference type="SAM" id="MobiDB-lite"/>
    </source>
</evidence>
<protein>
    <submittedName>
        <fullName evidence="2">Uncharacterized protein</fullName>
    </submittedName>
</protein>
<feature type="region of interest" description="Disordered" evidence="1">
    <location>
        <begin position="1"/>
        <end position="39"/>
    </location>
</feature>
<feature type="compositionally biased region" description="Basic and acidic residues" evidence="1">
    <location>
        <begin position="10"/>
        <end position="26"/>
    </location>
</feature>
<accession>A0A0E9X242</accession>
<reference evidence="2" key="2">
    <citation type="journal article" date="2015" name="Fish Shellfish Immunol.">
        <title>Early steps in the European eel (Anguilla anguilla)-Vibrio vulnificus interaction in the gills: Role of the RtxA13 toxin.</title>
        <authorList>
            <person name="Callol A."/>
            <person name="Pajuelo D."/>
            <person name="Ebbesson L."/>
            <person name="Teles M."/>
            <person name="MacKenzie S."/>
            <person name="Amaro C."/>
        </authorList>
    </citation>
    <scope>NUCLEOTIDE SEQUENCE</scope>
</reference>
<dbReference type="EMBL" id="GBXM01011913">
    <property type="protein sequence ID" value="JAH96664.1"/>
    <property type="molecule type" value="Transcribed_RNA"/>
</dbReference>
<feature type="compositionally biased region" description="Low complexity" evidence="1">
    <location>
        <begin position="27"/>
        <end position="39"/>
    </location>
</feature>